<dbReference type="Gene3D" id="3.60.10.10">
    <property type="entry name" value="Endonuclease/exonuclease/phosphatase"/>
    <property type="match status" value="1"/>
</dbReference>
<gene>
    <name evidence="3" type="ORF">LWI28_022207</name>
</gene>
<evidence type="ECO:0000313" key="4">
    <source>
        <dbReference type="Proteomes" id="UP001064489"/>
    </source>
</evidence>
<evidence type="ECO:0000313" key="3">
    <source>
        <dbReference type="EMBL" id="KAI9174746.1"/>
    </source>
</evidence>
<keyword evidence="1" id="KW-0862">Zinc</keyword>
<dbReference type="PANTHER" id="PTHR33710">
    <property type="entry name" value="BNAC02G09200D PROTEIN"/>
    <property type="match status" value="1"/>
</dbReference>
<dbReference type="InterPro" id="IPR005135">
    <property type="entry name" value="Endo/exonuclease/phosphatase"/>
</dbReference>
<dbReference type="Proteomes" id="UP001064489">
    <property type="component" value="Chromosome 8"/>
</dbReference>
<keyword evidence="4" id="KW-1185">Reference proteome</keyword>
<comment type="caution">
    <text evidence="3">The sequence shown here is derived from an EMBL/GenBank/DDBJ whole genome shotgun (WGS) entry which is preliminary data.</text>
</comment>
<dbReference type="GO" id="GO:0008270">
    <property type="term" value="F:zinc ion binding"/>
    <property type="evidence" value="ECO:0007669"/>
    <property type="project" value="UniProtKB-KW"/>
</dbReference>
<keyword evidence="1" id="KW-0479">Metal-binding</keyword>
<proteinExistence type="predicted"/>
<dbReference type="EMBL" id="JAJSOW010000103">
    <property type="protein sequence ID" value="KAI9174746.1"/>
    <property type="molecule type" value="Genomic_DNA"/>
</dbReference>
<organism evidence="3 4">
    <name type="scientific">Acer negundo</name>
    <name type="common">Box elder</name>
    <dbReference type="NCBI Taxonomy" id="4023"/>
    <lineage>
        <taxon>Eukaryota</taxon>
        <taxon>Viridiplantae</taxon>
        <taxon>Streptophyta</taxon>
        <taxon>Embryophyta</taxon>
        <taxon>Tracheophyta</taxon>
        <taxon>Spermatophyta</taxon>
        <taxon>Magnoliopsida</taxon>
        <taxon>eudicotyledons</taxon>
        <taxon>Gunneridae</taxon>
        <taxon>Pentapetalae</taxon>
        <taxon>rosids</taxon>
        <taxon>malvids</taxon>
        <taxon>Sapindales</taxon>
        <taxon>Sapindaceae</taxon>
        <taxon>Hippocastanoideae</taxon>
        <taxon>Acereae</taxon>
        <taxon>Acer</taxon>
    </lineage>
</organism>
<dbReference type="PROSITE" id="PS50158">
    <property type="entry name" value="ZF_CCHC"/>
    <property type="match status" value="1"/>
</dbReference>
<dbReference type="InterPro" id="IPR001878">
    <property type="entry name" value="Znf_CCHC"/>
</dbReference>
<dbReference type="PANTHER" id="PTHR33710:SF77">
    <property type="entry name" value="DNASE I-LIKE SUPERFAMILY PROTEIN"/>
    <property type="match status" value="1"/>
</dbReference>
<dbReference type="SUPFAM" id="SSF56219">
    <property type="entry name" value="DNase I-like"/>
    <property type="match status" value="1"/>
</dbReference>
<feature type="domain" description="CCHC-type" evidence="2">
    <location>
        <begin position="143"/>
        <end position="158"/>
    </location>
</feature>
<protein>
    <recommendedName>
        <fullName evidence="2">CCHC-type domain-containing protein</fullName>
    </recommendedName>
</protein>
<reference evidence="3" key="2">
    <citation type="submission" date="2023-02" db="EMBL/GenBank/DDBJ databases">
        <authorList>
            <person name="Swenson N.G."/>
            <person name="Wegrzyn J.L."/>
            <person name="Mcevoy S.L."/>
        </authorList>
    </citation>
    <scope>NUCLEOTIDE SEQUENCE</scope>
    <source>
        <strain evidence="3">91603</strain>
        <tissue evidence="3">Leaf</tissue>
    </source>
</reference>
<evidence type="ECO:0000256" key="1">
    <source>
        <dbReference type="PROSITE-ProRule" id="PRU00047"/>
    </source>
</evidence>
<dbReference type="GO" id="GO:0003676">
    <property type="term" value="F:nucleic acid binding"/>
    <property type="evidence" value="ECO:0007669"/>
    <property type="project" value="InterPro"/>
</dbReference>
<reference evidence="3" key="1">
    <citation type="journal article" date="2022" name="Plant J.">
        <title>Strategies of tolerance reflected in two North American maple genomes.</title>
        <authorList>
            <person name="McEvoy S.L."/>
            <person name="Sezen U.U."/>
            <person name="Trouern-Trend A."/>
            <person name="McMahon S.M."/>
            <person name="Schaberg P.G."/>
            <person name="Yang J."/>
            <person name="Wegrzyn J.L."/>
            <person name="Swenson N.G."/>
        </authorList>
    </citation>
    <scope>NUCLEOTIDE SEQUENCE</scope>
    <source>
        <strain evidence="3">91603</strain>
    </source>
</reference>
<dbReference type="AlphaFoldDB" id="A0AAD5IRT0"/>
<dbReference type="InterPro" id="IPR036691">
    <property type="entry name" value="Endo/exonu/phosph_ase_sf"/>
</dbReference>
<evidence type="ECO:0000259" key="2">
    <source>
        <dbReference type="PROSITE" id="PS50158"/>
    </source>
</evidence>
<dbReference type="Pfam" id="PF03372">
    <property type="entry name" value="Exo_endo_phos"/>
    <property type="match status" value="1"/>
</dbReference>
<name>A0AAD5IRT0_ACENE</name>
<sequence>MAKEDNTEKCANLSLTEEDGPMVEIGVKWQTDGVRKLSLNLFGGSGHGTGLLDPIRYVPFWIQLHNLSIACLCRDVGVYLGGMVGEIKEIDVGEYWDCRGKFIKVKVIVDVSIPFKKGLRVGLAESQVICSVLICYERLPNFCYYCGLIRHLLRECPENNRGLINSVGHMFCGWMRAVIPRRGRFFGRNKAGGVVSDKNDVRRKSGEIQGDTISGLLGMGKKVEKSEENPRLVFLSETHKKQKDVCSVKGRLGFEVDCIGSGGGLMLFWKDCKEVTVKSYNKGYIDAVTKDEGGMVWRFTSFYGNPNHSLRNHSWTLLISLGGMSRLSWFVAGDFNEILSWDEKQCGLVRSNGAISAFSEVVDDCSMIDMGFKGNMFTWRNRQFGEAFIQIQERLDWAFCCLEWRSCFIDVAVVHKECGGSNHKVLVIDNIFKGGVRRKNGRGYRFFFKQAWADDGYYRSIIKSD</sequence>
<keyword evidence="1" id="KW-0863">Zinc-finger</keyword>
<dbReference type="GO" id="GO:0003824">
    <property type="term" value="F:catalytic activity"/>
    <property type="evidence" value="ECO:0007669"/>
    <property type="project" value="InterPro"/>
</dbReference>
<accession>A0AAD5IRT0</accession>